<dbReference type="RefSeq" id="WP_095134898.1">
    <property type="nucleotide sequence ID" value="NZ_NIBG01000019.1"/>
</dbReference>
<dbReference type="NCBIfam" id="TIGR00277">
    <property type="entry name" value="HDIG"/>
    <property type="match status" value="1"/>
</dbReference>
<feature type="domain" description="HD-GYP" evidence="1">
    <location>
        <begin position="105"/>
        <end position="301"/>
    </location>
</feature>
<dbReference type="Gene3D" id="1.10.3210.10">
    <property type="entry name" value="Hypothetical protein af1432"/>
    <property type="match status" value="1"/>
</dbReference>
<dbReference type="Pfam" id="PF13487">
    <property type="entry name" value="HD_5"/>
    <property type="match status" value="1"/>
</dbReference>
<gene>
    <name evidence="2" type="ORF">CCE28_16865</name>
</gene>
<dbReference type="Proteomes" id="UP000216024">
    <property type="component" value="Unassembled WGS sequence"/>
</dbReference>
<dbReference type="OrthoDB" id="9804747at2"/>
<name>A0A267MGY9_9FIRM</name>
<proteinExistence type="predicted"/>
<dbReference type="PANTHER" id="PTHR43155">
    <property type="entry name" value="CYCLIC DI-GMP PHOSPHODIESTERASE PA4108-RELATED"/>
    <property type="match status" value="1"/>
</dbReference>
<keyword evidence="3" id="KW-1185">Reference proteome</keyword>
<dbReference type="EMBL" id="NIBG01000019">
    <property type="protein sequence ID" value="PAB58145.1"/>
    <property type="molecule type" value="Genomic_DNA"/>
</dbReference>
<dbReference type="InterPro" id="IPR037522">
    <property type="entry name" value="HD_GYP_dom"/>
</dbReference>
<evidence type="ECO:0000313" key="3">
    <source>
        <dbReference type="Proteomes" id="UP000216024"/>
    </source>
</evidence>
<evidence type="ECO:0000313" key="2">
    <source>
        <dbReference type="EMBL" id="PAB58145.1"/>
    </source>
</evidence>
<dbReference type="SUPFAM" id="SSF109604">
    <property type="entry name" value="HD-domain/PDEase-like"/>
    <property type="match status" value="1"/>
</dbReference>
<dbReference type="SMART" id="SM00471">
    <property type="entry name" value="HDc"/>
    <property type="match status" value="1"/>
</dbReference>
<organism evidence="2 3">
    <name type="scientific">Anaeromicrobium sediminis</name>
    <dbReference type="NCBI Taxonomy" id="1478221"/>
    <lineage>
        <taxon>Bacteria</taxon>
        <taxon>Bacillati</taxon>
        <taxon>Bacillota</taxon>
        <taxon>Clostridia</taxon>
        <taxon>Peptostreptococcales</taxon>
        <taxon>Thermotaleaceae</taxon>
        <taxon>Anaeromicrobium</taxon>
    </lineage>
</organism>
<reference evidence="2 3" key="1">
    <citation type="submission" date="2017-06" db="EMBL/GenBank/DDBJ databases">
        <title>Draft genome sequence of anaerobic fermentative bacterium Anaeromicrobium sediminis DY2726D isolated from West Pacific Ocean sediments.</title>
        <authorList>
            <person name="Zeng X."/>
        </authorList>
    </citation>
    <scope>NUCLEOTIDE SEQUENCE [LARGE SCALE GENOMIC DNA]</scope>
    <source>
        <strain evidence="2 3">DY2726D</strain>
    </source>
</reference>
<dbReference type="PANTHER" id="PTHR43155:SF2">
    <property type="entry name" value="CYCLIC DI-GMP PHOSPHODIESTERASE PA4108"/>
    <property type="match status" value="1"/>
</dbReference>
<dbReference type="PROSITE" id="PS51832">
    <property type="entry name" value="HD_GYP"/>
    <property type="match status" value="1"/>
</dbReference>
<sequence>MIKLKTKFLQEDMILANNIYTKNDEILLGEGIQLKQVYIDKLLELGISEVYVHIPSTEDIVVSDVIKEENRRKAHNIIRETMKNICSDGDIRMKKIGEIVDKIIEDLLSNDSIIVNLSLVRSIDDYTFSHSVNVCVYALIIGISLGYKKENLKELGVGAILHDIGKMLINPQVLNKPGKLTEDEYEYIKSHTKLGYEIVKDNKNISESSAQIILTHHERFDGDGYPLKLKGEEIREYSKIVAICDVYDALTSDRVYKSKELPHKVVEYLISMGHHQFDYDLVKKFITHIPCYPIGTILKLSTNDVGVVSEIYEKYPNRPLVRCISKEKGIKDVSLLYNPSIEIIGVLEKL</sequence>
<comment type="caution">
    <text evidence="2">The sequence shown here is derived from an EMBL/GenBank/DDBJ whole genome shotgun (WGS) entry which is preliminary data.</text>
</comment>
<protein>
    <recommendedName>
        <fullName evidence="1">HD-GYP domain-containing protein</fullName>
    </recommendedName>
</protein>
<dbReference type="InterPro" id="IPR006675">
    <property type="entry name" value="HDIG_dom"/>
</dbReference>
<evidence type="ECO:0000259" key="1">
    <source>
        <dbReference type="PROSITE" id="PS51832"/>
    </source>
</evidence>
<dbReference type="AlphaFoldDB" id="A0A267MGY9"/>
<accession>A0A267MGY9</accession>
<dbReference type="InterPro" id="IPR003607">
    <property type="entry name" value="HD/PDEase_dom"/>
</dbReference>
<dbReference type="CDD" id="cd00077">
    <property type="entry name" value="HDc"/>
    <property type="match status" value="1"/>
</dbReference>